<dbReference type="Proteomes" id="UP000664844">
    <property type="component" value="Unassembled WGS sequence"/>
</dbReference>
<dbReference type="SUPFAM" id="SSF54523">
    <property type="entry name" value="Pili subunits"/>
    <property type="match status" value="1"/>
</dbReference>
<dbReference type="PANTHER" id="PTHR30093">
    <property type="entry name" value="GENERAL SECRETION PATHWAY PROTEIN G"/>
    <property type="match status" value="1"/>
</dbReference>
<dbReference type="InterPro" id="IPR045584">
    <property type="entry name" value="Pilin-like"/>
</dbReference>
<keyword evidence="5 6" id="KW-0472">Membrane</keyword>
<keyword evidence="4 6" id="KW-1133">Transmembrane helix</keyword>
<keyword evidence="2" id="KW-0488">Methylation</keyword>
<evidence type="ECO:0000313" key="7">
    <source>
        <dbReference type="EMBL" id="MBO0349187.1"/>
    </source>
</evidence>
<dbReference type="Pfam" id="PF07963">
    <property type="entry name" value="N_methyl"/>
    <property type="match status" value="1"/>
</dbReference>
<name>A0ABS3FQN9_9CYAN</name>
<organism evidence="7 8">
    <name type="scientific">Phormidium pseudopriestleyi FRX01</name>
    <dbReference type="NCBI Taxonomy" id="1759528"/>
    <lineage>
        <taxon>Bacteria</taxon>
        <taxon>Bacillati</taxon>
        <taxon>Cyanobacteriota</taxon>
        <taxon>Cyanophyceae</taxon>
        <taxon>Oscillatoriophycideae</taxon>
        <taxon>Oscillatoriales</taxon>
        <taxon>Oscillatoriaceae</taxon>
        <taxon>Phormidium</taxon>
    </lineage>
</organism>
<dbReference type="RefSeq" id="WP_207087721.1">
    <property type="nucleotide sequence ID" value="NZ_JAFLQW010000237.1"/>
</dbReference>
<evidence type="ECO:0000256" key="3">
    <source>
        <dbReference type="ARBA" id="ARBA00022692"/>
    </source>
</evidence>
<dbReference type="EMBL" id="JAFLQW010000237">
    <property type="protein sequence ID" value="MBO0349187.1"/>
    <property type="molecule type" value="Genomic_DNA"/>
</dbReference>
<reference evidence="7 8" key="1">
    <citation type="submission" date="2021-03" db="EMBL/GenBank/DDBJ databases">
        <title>Metabolic Capacity of the Antarctic Cyanobacterium Phormidium pseudopriestleyi that Sustains Oxygenic Photosynthesis in the Presence of Hydrogen Sulfide.</title>
        <authorList>
            <person name="Lumian J.E."/>
            <person name="Jungblut A.D."/>
            <person name="Dillon M.L."/>
            <person name="Hawes I."/>
            <person name="Doran P.T."/>
            <person name="Mackey T.J."/>
            <person name="Dick G.J."/>
            <person name="Grettenberger C.L."/>
            <person name="Sumner D.Y."/>
        </authorList>
    </citation>
    <scope>NUCLEOTIDE SEQUENCE [LARGE SCALE GENOMIC DNA]</scope>
    <source>
        <strain evidence="7 8">FRX01</strain>
    </source>
</reference>
<dbReference type="InterPro" id="IPR012902">
    <property type="entry name" value="N_methyl_site"/>
</dbReference>
<dbReference type="NCBIfam" id="TIGR02532">
    <property type="entry name" value="IV_pilin_GFxxxE"/>
    <property type="match status" value="1"/>
</dbReference>
<evidence type="ECO:0000256" key="1">
    <source>
        <dbReference type="ARBA" id="ARBA00004167"/>
    </source>
</evidence>
<protein>
    <submittedName>
        <fullName evidence="7">Prepilin-type N-terminal cleavage/methylation domain-containing protein</fullName>
    </submittedName>
</protein>
<dbReference type="PANTHER" id="PTHR30093:SF44">
    <property type="entry name" value="TYPE II SECRETION SYSTEM CORE PROTEIN G"/>
    <property type="match status" value="1"/>
</dbReference>
<dbReference type="PRINTS" id="PR00813">
    <property type="entry name" value="BCTERIALGSPG"/>
</dbReference>
<evidence type="ECO:0000313" key="8">
    <source>
        <dbReference type="Proteomes" id="UP000664844"/>
    </source>
</evidence>
<evidence type="ECO:0000256" key="5">
    <source>
        <dbReference type="ARBA" id="ARBA00023136"/>
    </source>
</evidence>
<keyword evidence="8" id="KW-1185">Reference proteome</keyword>
<evidence type="ECO:0000256" key="2">
    <source>
        <dbReference type="ARBA" id="ARBA00022481"/>
    </source>
</evidence>
<comment type="caution">
    <text evidence="7">The sequence shown here is derived from an EMBL/GenBank/DDBJ whole genome shotgun (WGS) entry which is preliminary data.</text>
</comment>
<evidence type="ECO:0000256" key="4">
    <source>
        <dbReference type="ARBA" id="ARBA00022989"/>
    </source>
</evidence>
<dbReference type="PROSITE" id="PS00409">
    <property type="entry name" value="PROKAR_NTER_METHYL"/>
    <property type="match status" value="1"/>
</dbReference>
<gene>
    <name evidence="7" type="ORF">J0895_08735</name>
</gene>
<dbReference type="Pfam" id="PF16734">
    <property type="entry name" value="Pilin_GH"/>
    <property type="match status" value="1"/>
</dbReference>
<feature type="transmembrane region" description="Helical" evidence="6">
    <location>
        <begin position="21"/>
        <end position="46"/>
    </location>
</feature>
<keyword evidence="3 6" id="KW-0812">Transmembrane</keyword>
<sequence length="178" mass="18917">MKTEFKAKFIQHFNQKKGEQGFTLIELLVVVIIIGILAAVALPSLLSQANKAKQVEARNNIGAMNRAQQAYNLEKPGFADAIGKLGLGIPSATTNYTYTIDGGGSASSAANNLATMKDEKLKSYRGYTFTVDVTTDNITEKVTRAIVCESEKPNVDTVAAVPDDGSGKCGGNDVKLGE</sequence>
<accession>A0ABS3FQN9</accession>
<comment type="subcellular location">
    <subcellularLocation>
        <location evidence="1">Membrane</location>
        <topology evidence="1">Single-pass membrane protein</topology>
    </subcellularLocation>
</comment>
<proteinExistence type="predicted"/>
<dbReference type="Gene3D" id="3.30.700.10">
    <property type="entry name" value="Glycoprotein, Type 4 Pilin"/>
    <property type="match status" value="1"/>
</dbReference>
<dbReference type="InterPro" id="IPR031975">
    <property type="entry name" value="Pilin_GH"/>
</dbReference>
<dbReference type="InterPro" id="IPR000983">
    <property type="entry name" value="Bac_GSPG_pilin"/>
</dbReference>
<evidence type="ECO:0000256" key="6">
    <source>
        <dbReference type="SAM" id="Phobius"/>
    </source>
</evidence>